<reference evidence="2 3" key="1">
    <citation type="submission" date="2024-07" db="EMBL/GenBank/DDBJ databases">
        <title>Characterization of a bacterium isolated from hydrolysated instant sea cucumber by whole-genome sequencing and metabolomics.</title>
        <authorList>
            <person name="Luo X."/>
            <person name="Zhang Z."/>
            <person name="Zheng Z."/>
            <person name="Zhang W."/>
            <person name="Ming T."/>
            <person name="Jiao L."/>
            <person name="Su X."/>
            <person name="Kong F."/>
            <person name="Xu J."/>
        </authorList>
    </citation>
    <scope>NUCLEOTIDE SEQUENCE [LARGE SCALE GENOMIC DNA]</scope>
    <source>
        <strain evidence="2 3">XL-2024</strain>
    </source>
</reference>
<evidence type="ECO:0000256" key="1">
    <source>
        <dbReference type="SAM" id="Phobius"/>
    </source>
</evidence>
<feature type="transmembrane region" description="Helical" evidence="1">
    <location>
        <begin position="65"/>
        <end position="94"/>
    </location>
</feature>
<keyword evidence="1" id="KW-1133">Transmembrane helix</keyword>
<feature type="transmembrane region" description="Helical" evidence="1">
    <location>
        <begin position="36"/>
        <end position="59"/>
    </location>
</feature>
<keyword evidence="1" id="KW-0812">Transmembrane</keyword>
<keyword evidence="3" id="KW-1185">Reference proteome</keyword>
<sequence length="100" mass="11412">MDISIAGFFLFLIFLTNGVFLYFYKLKNISLIRIGLFGAILLPVVFITLVKLISSIFSIGDDFTYISMFFIIIVFFNSLIYVLVGIFSVLISFLKVQTKD</sequence>
<organism evidence="2 3">
    <name type="scientific">Lysinibacillus xylanilyticus</name>
    <dbReference type="NCBI Taxonomy" id="582475"/>
    <lineage>
        <taxon>Bacteria</taxon>
        <taxon>Bacillati</taxon>
        <taxon>Bacillota</taxon>
        <taxon>Bacilli</taxon>
        <taxon>Bacillales</taxon>
        <taxon>Bacillaceae</taxon>
        <taxon>Lysinibacillus</taxon>
    </lineage>
</organism>
<evidence type="ECO:0000313" key="2">
    <source>
        <dbReference type="EMBL" id="MEX3743916.1"/>
    </source>
</evidence>
<gene>
    <name evidence="2" type="ORF">AB1300_02075</name>
</gene>
<dbReference type="EMBL" id="JBFRHK010000001">
    <property type="protein sequence ID" value="MEX3743916.1"/>
    <property type="molecule type" value="Genomic_DNA"/>
</dbReference>
<accession>A0ABV3VRB1</accession>
<proteinExistence type="predicted"/>
<name>A0ABV3VRB1_9BACI</name>
<dbReference type="RefSeq" id="WP_368634937.1">
    <property type="nucleotide sequence ID" value="NZ_JBFRHK010000001.1"/>
</dbReference>
<evidence type="ECO:0000313" key="3">
    <source>
        <dbReference type="Proteomes" id="UP001558534"/>
    </source>
</evidence>
<dbReference type="Proteomes" id="UP001558534">
    <property type="component" value="Unassembled WGS sequence"/>
</dbReference>
<comment type="caution">
    <text evidence="2">The sequence shown here is derived from an EMBL/GenBank/DDBJ whole genome shotgun (WGS) entry which is preliminary data.</text>
</comment>
<protein>
    <submittedName>
        <fullName evidence="2">Uncharacterized protein</fullName>
    </submittedName>
</protein>
<feature type="transmembrane region" description="Helical" evidence="1">
    <location>
        <begin position="6"/>
        <end position="24"/>
    </location>
</feature>
<keyword evidence="1" id="KW-0472">Membrane</keyword>